<reference evidence="1 2" key="1">
    <citation type="submission" date="2020-11" db="EMBL/GenBank/DDBJ databases">
        <title>Enhanced detection system for hospital associated transmission using whole genome sequencing surveillance.</title>
        <authorList>
            <person name="Harrison L.H."/>
            <person name="Van Tyne D."/>
            <person name="Marsh J.W."/>
            <person name="Griffith M.P."/>
            <person name="Snyder D.J."/>
            <person name="Cooper V.S."/>
            <person name="Mustapha M."/>
        </authorList>
    </citation>
    <scope>NUCLEOTIDE SEQUENCE [LARGE SCALE GENOMIC DNA]</scope>
    <source>
        <strain evidence="1 2">PR00075</strain>
    </source>
</reference>
<evidence type="ECO:0008006" key="3">
    <source>
        <dbReference type="Google" id="ProtNLM"/>
    </source>
</evidence>
<sequence>MKRQLILLVLLSISIFKVGDIQAHTPEQVVIAFQYDYKIWNDQSFQQSQSRETKDTTLLAQKSWNELLKKYTKPGFEGEPIAFGSESSHDPEQEKIIATEITENIATVTTKVTQLYYSPIYEYHLVKQNNSWYLSQIFLVDEGGKYPSL</sequence>
<comment type="caution">
    <text evidence="1">The sequence shown here is derived from an EMBL/GenBank/DDBJ whole genome shotgun (WGS) entry which is preliminary data.</text>
</comment>
<keyword evidence="2" id="KW-1185">Reference proteome</keyword>
<evidence type="ECO:0000313" key="1">
    <source>
        <dbReference type="EMBL" id="MBG2877683.1"/>
    </source>
</evidence>
<proteinExistence type="predicted"/>
<evidence type="ECO:0000313" key="2">
    <source>
        <dbReference type="Proteomes" id="UP000614721"/>
    </source>
</evidence>
<dbReference type="EMBL" id="JADSJP010000001">
    <property type="protein sequence ID" value="MBG2877683.1"/>
    <property type="molecule type" value="Genomic_DNA"/>
</dbReference>
<protein>
    <recommendedName>
        <fullName evidence="3">DUF3828 domain-containing protein</fullName>
    </recommendedName>
</protein>
<dbReference type="RefSeq" id="WP_008916306.1">
    <property type="nucleotide sequence ID" value="NZ_JADRYY010000001.1"/>
</dbReference>
<dbReference type="Proteomes" id="UP000614721">
    <property type="component" value="Unassembled WGS sequence"/>
</dbReference>
<gene>
    <name evidence="1" type="ORF">I4902_00085</name>
</gene>
<name>A0ABS0INT9_9GAMM</name>
<organism evidence="1 2">
    <name type="scientific">Proteus alimentorum</name>
    <dbReference type="NCBI Taxonomy" id="1973495"/>
    <lineage>
        <taxon>Bacteria</taxon>
        <taxon>Pseudomonadati</taxon>
        <taxon>Pseudomonadota</taxon>
        <taxon>Gammaproteobacteria</taxon>
        <taxon>Enterobacterales</taxon>
        <taxon>Morganellaceae</taxon>
        <taxon>Proteus</taxon>
    </lineage>
</organism>
<accession>A0ABS0INT9</accession>